<protein>
    <submittedName>
        <fullName evidence="1">HAD hydrolase-like protein</fullName>
    </submittedName>
</protein>
<dbReference type="SUPFAM" id="SSF56784">
    <property type="entry name" value="HAD-like"/>
    <property type="match status" value="1"/>
</dbReference>
<dbReference type="InterPro" id="IPR050155">
    <property type="entry name" value="HAD-like_hydrolase_sf"/>
</dbReference>
<dbReference type="InterPro" id="IPR036412">
    <property type="entry name" value="HAD-like_sf"/>
</dbReference>
<proteinExistence type="predicted"/>
<accession>A0ABT4TN73</accession>
<dbReference type="PANTHER" id="PTHR43434:SF1">
    <property type="entry name" value="PHOSPHOGLYCOLATE PHOSPHATASE"/>
    <property type="match status" value="1"/>
</dbReference>
<dbReference type="CDD" id="cd01427">
    <property type="entry name" value="HAD_like"/>
    <property type="match status" value="1"/>
</dbReference>
<dbReference type="RefSeq" id="WP_270678785.1">
    <property type="nucleotide sequence ID" value="NZ_JAQFWP010000030.1"/>
</dbReference>
<dbReference type="InterPro" id="IPR023214">
    <property type="entry name" value="HAD_sf"/>
</dbReference>
<dbReference type="Pfam" id="PF13419">
    <property type="entry name" value="HAD_2"/>
    <property type="match status" value="1"/>
</dbReference>
<reference evidence="1" key="1">
    <citation type="submission" date="2023-01" db="EMBL/GenBank/DDBJ databases">
        <title>Draft genome sequence of Nocardiopsis sp. LSu2-4 isolated from halophytes.</title>
        <authorList>
            <person name="Duangmal K."/>
            <person name="Chantavorakit T."/>
        </authorList>
    </citation>
    <scope>NUCLEOTIDE SEQUENCE</scope>
    <source>
        <strain evidence="1">LSu2-4</strain>
    </source>
</reference>
<name>A0ABT4TN73_9ACTN</name>
<dbReference type="Proteomes" id="UP001165685">
    <property type="component" value="Unassembled WGS sequence"/>
</dbReference>
<evidence type="ECO:0000313" key="1">
    <source>
        <dbReference type="EMBL" id="MDA2806140.1"/>
    </source>
</evidence>
<keyword evidence="2" id="KW-1185">Reference proteome</keyword>
<dbReference type="Gene3D" id="3.40.50.1000">
    <property type="entry name" value="HAD superfamily/HAD-like"/>
    <property type="match status" value="1"/>
</dbReference>
<dbReference type="PANTHER" id="PTHR43434">
    <property type="entry name" value="PHOSPHOGLYCOLATE PHOSPHATASE"/>
    <property type="match status" value="1"/>
</dbReference>
<dbReference type="InterPro" id="IPR041492">
    <property type="entry name" value="HAD_2"/>
</dbReference>
<organism evidence="1 2">
    <name type="scientific">Nocardiopsis suaedae</name>
    <dbReference type="NCBI Taxonomy" id="3018444"/>
    <lineage>
        <taxon>Bacteria</taxon>
        <taxon>Bacillati</taxon>
        <taxon>Actinomycetota</taxon>
        <taxon>Actinomycetes</taxon>
        <taxon>Streptosporangiales</taxon>
        <taxon>Nocardiopsidaceae</taxon>
        <taxon>Nocardiopsis</taxon>
    </lineage>
</organism>
<sequence length="226" mass="23942">MNASDVETLQRSRYVLLDFDGPVCSAFAGYPAPEAAESLRAAAIGQGVALPESLRSEDDPMKVLLGLWEVAPEYHQDAEALLTSAEVSSVAMATPTAGAIEFMRACASTGRPLAVVSNNSPEAVRSFLDKQDLAHLVKLVIGRDKASPLLMKPDPHLPRLALKALEANPATSILIGDSTTDIEAAHAVGAVAVGYANRPGKRDEFQALSADVITEHMRDLARALTD</sequence>
<dbReference type="EMBL" id="JAQFWP010000030">
    <property type="protein sequence ID" value="MDA2806140.1"/>
    <property type="molecule type" value="Genomic_DNA"/>
</dbReference>
<evidence type="ECO:0000313" key="2">
    <source>
        <dbReference type="Proteomes" id="UP001165685"/>
    </source>
</evidence>
<gene>
    <name evidence="1" type="ORF">O4U47_16630</name>
</gene>
<comment type="caution">
    <text evidence="1">The sequence shown here is derived from an EMBL/GenBank/DDBJ whole genome shotgun (WGS) entry which is preliminary data.</text>
</comment>